<dbReference type="OrthoDB" id="10262475at2759"/>
<dbReference type="PROSITE" id="PS50294">
    <property type="entry name" value="WD_REPEATS_REGION"/>
    <property type="match status" value="1"/>
</dbReference>
<evidence type="ECO:0000256" key="4">
    <source>
        <dbReference type="PROSITE-ProRule" id="PRU00221"/>
    </source>
</evidence>
<dbReference type="GO" id="GO:0007018">
    <property type="term" value="P:microtubule-based movement"/>
    <property type="evidence" value="ECO:0007669"/>
    <property type="project" value="InterPro"/>
</dbReference>
<dbReference type="EMBL" id="CYKH01001272">
    <property type="protein sequence ID" value="CUG86266.1"/>
    <property type="molecule type" value="Genomic_DNA"/>
</dbReference>
<proteinExistence type="predicted"/>
<reference evidence="8" key="1">
    <citation type="submission" date="2015-09" db="EMBL/GenBank/DDBJ databases">
        <authorList>
            <consortium name="Pathogen Informatics"/>
        </authorList>
    </citation>
    <scope>NUCLEOTIDE SEQUENCE [LARGE SCALE GENOMIC DNA]</scope>
    <source>
        <strain evidence="8">Lake Konstanz</strain>
    </source>
</reference>
<dbReference type="Proteomes" id="UP000051952">
    <property type="component" value="Unassembled WGS sequence"/>
</dbReference>
<dbReference type="Pfam" id="PF00400">
    <property type="entry name" value="WD40"/>
    <property type="match status" value="1"/>
</dbReference>
<feature type="region of interest" description="Disordered" evidence="5">
    <location>
        <begin position="104"/>
        <end position="124"/>
    </location>
</feature>
<sequence length="744" mass="80897">MPCFRATVSDVSVSIMVAADCNVIEVLPHGADVVRQHLTQRHRITSINNIPIKDRCELRQLLNTMAPNAMVEVEYSLAFEHAKLVEIQNSVECNGALSQLAPQKSFEEGGSSGEEQEDTHPVDLSKSLGLGASLSLMYQHSAGHHTEDPSAVFQPSDSPRLLAFDAVEGMDATLRVKEAREVRLATIRQKLHRALTKVKQGCCVICVCVEVNPIAELELLAMQLNQPIHVVDLGVKLRLRPKPEEVATKLVDCMRQGAWFIVTHAHKSINTLRHLEQLVEEMRTHNLTNVHENARILLCTESHPHFPMGLAAGAVLTRVQSSFACSSILSVTLASLTSTACCRLVQRGYDEGPSVTDPTLFRSTTSGVQVASPHSDSKHSTTSMISIAPSPQRKKRVRLNAAVDIVDIEPREVLTGAMGQSTKAQSGRPIDVSGSVALRSTFGGIVNDKFLCVKNAGDPGRFAVGSSLGNLYFLDEHGASLLQVHAHDACIWDVSFRNKYDFATGSEDGSAAQWNFSASLMDTDSPLGGEGETSLEQRVSSLLGADVYCVAHVHERDDMESPVVAGGLANQLLLQTHTAPACGIPMPSNCQVISAFRERPMVLVGGGDGSVAFVDIQPSGGNIVRVVQDHSRKVPTLTIRDANQFFRGSFDSTIRAWDHREASCHATHTLKLKNYVTGLSVDGNHLAASVGENLYLWDVRKLNEVLGGYPQGWKGLSRGIVIQSDRRLVVTASPDGNVRFWNFV</sequence>
<dbReference type="InterPro" id="IPR027417">
    <property type="entry name" value="P-loop_NTPase"/>
</dbReference>
<keyword evidence="2" id="KW-0677">Repeat</keyword>
<dbReference type="SMART" id="SM00320">
    <property type="entry name" value="WD40"/>
    <property type="match status" value="4"/>
</dbReference>
<feature type="region of interest" description="Disordered" evidence="5">
    <location>
        <begin position="364"/>
        <end position="383"/>
    </location>
</feature>
<name>A0A0S4J7X8_BODSA</name>
<evidence type="ECO:0000259" key="6">
    <source>
        <dbReference type="Pfam" id="PF03028"/>
    </source>
</evidence>
<dbReference type="InterPro" id="IPR001680">
    <property type="entry name" value="WD40_rpt"/>
</dbReference>
<dbReference type="SUPFAM" id="SSF50978">
    <property type="entry name" value="WD40 repeat-like"/>
    <property type="match status" value="1"/>
</dbReference>
<evidence type="ECO:0000313" key="8">
    <source>
        <dbReference type="Proteomes" id="UP000051952"/>
    </source>
</evidence>
<dbReference type="Gene3D" id="2.130.10.10">
    <property type="entry name" value="YVTN repeat-like/Quinoprotein amine dehydrogenase"/>
    <property type="match status" value="2"/>
</dbReference>
<gene>
    <name evidence="7" type="ORF">BSAL_92265</name>
</gene>
<protein>
    <submittedName>
        <fullName evidence="7">Dynein heavy chain, putative</fullName>
    </submittedName>
</protein>
<keyword evidence="1 4" id="KW-0853">WD repeat</keyword>
<dbReference type="InterPro" id="IPR015943">
    <property type="entry name" value="WD40/YVTN_repeat-like_dom_sf"/>
</dbReference>
<feature type="repeat" description="WD" evidence="4">
    <location>
        <begin position="720"/>
        <end position="744"/>
    </location>
</feature>
<dbReference type="VEuPathDB" id="TriTrypDB:BSAL_92265"/>
<dbReference type="Gene3D" id="3.40.50.300">
    <property type="entry name" value="P-loop containing nucleotide triphosphate hydrolases"/>
    <property type="match status" value="1"/>
</dbReference>
<evidence type="ECO:0000256" key="5">
    <source>
        <dbReference type="SAM" id="MobiDB-lite"/>
    </source>
</evidence>
<dbReference type="InterPro" id="IPR019775">
    <property type="entry name" value="WD40_repeat_CS"/>
</dbReference>
<evidence type="ECO:0000256" key="2">
    <source>
        <dbReference type="ARBA" id="ARBA00022737"/>
    </source>
</evidence>
<organism evidence="7 8">
    <name type="scientific">Bodo saltans</name>
    <name type="common">Flagellated protozoan</name>
    <dbReference type="NCBI Taxonomy" id="75058"/>
    <lineage>
        <taxon>Eukaryota</taxon>
        <taxon>Discoba</taxon>
        <taxon>Euglenozoa</taxon>
        <taxon>Kinetoplastea</taxon>
        <taxon>Metakinetoplastina</taxon>
        <taxon>Eubodonida</taxon>
        <taxon>Bodonidae</taxon>
        <taxon>Bodo</taxon>
    </lineage>
</organism>
<dbReference type="InterPro" id="IPR036322">
    <property type="entry name" value="WD40_repeat_dom_sf"/>
</dbReference>
<evidence type="ECO:0000256" key="1">
    <source>
        <dbReference type="ARBA" id="ARBA00022574"/>
    </source>
</evidence>
<dbReference type="PANTHER" id="PTHR22847">
    <property type="entry name" value="WD40 REPEAT PROTEIN"/>
    <property type="match status" value="1"/>
</dbReference>
<dbReference type="GO" id="GO:1990234">
    <property type="term" value="C:transferase complex"/>
    <property type="evidence" value="ECO:0007669"/>
    <property type="project" value="UniProtKB-ARBA"/>
</dbReference>
<dbReference type="PROSITE" id="PS00678">
    <property type="entry name" value="WD_REPEATS_1"/>
    <property type="match status" value="1"/>
</dbReference>
<dbReference type="AlphaFoldDB" id="A0A0S4J7X8"/>
<dbReference type="Pfam" id="PF03028">
    <property type="entry name" value="Dynein_heavy"/>
    <property type="match status" value="1"/>
</dbReference>
<dbReference type="GO" id="GO:0005840">
    <property type="term" value="C:ribosome"/>
    <property type="evidence" value="ECO:0007669"/>
    <property type="project" value="UniProtKB-KW"/>
</dbReference>
<dbReference type="GO" id="GO:0008569">
    <property type="term" value="F:minus-end-directed microtubule motor activity"/>
    <property type="evidence" value="ECO:0007669"/>
    <property type="project" value="InterPro"/>
</dbReference>
<keyword evidence="3" id="KW-0689">Ribosomal protein</keyword>
<evidence type="ECO:0000256" key="3">
    <source>
        <dbReference type="ARBA" id="ARBA00022980"/>
    </source>
</evidence>
<dbReference type="InterPro" id="IPR004273">
    <property type="entry name" value="Dynein_heavy_D6_P-loop"/>
</dbReference>
<feature type="domain" description="Dynein heavy chain region D6 P-loop" evidence="6">
    <location>
        <begin position="204"/>
        <end position="310"/>
    </location>
</feature>
<evidence type="ECO:0000313" key="7">
    <source>
        <dbReference type="EMBL" id="CUG86266.1"/>
    </source>
</evidence>
<accession>A0A0S4J7X8</accession>
<dbReference type="OMA" id="HNLEGFD"/>
<dbReference type="PANTHER" id="PTHR22847:SF637">
    <property type="entry name" value="WD REPEAT DOMAIN 5B"/>
    <property type="match status" value="1"/>
</dbReference>
<dbReference type="PROSITE" id="PS50082">
    <property type="entry name" value="WD_REPEATS_2"/>
    <property type="match status" value="1"/>
</dbReference>
<keyword evidence="8" id="KW-1185">Reference proteome</keyword>
<keyword evidence="3" id="KW-0687">Ribonucleoprotein</keyword>
<dbReference type="GO" id="GO:0030286">
    <property type="term" value="C:dynein complex"/>
    <property type="evidence" value="ECO:0007669"/>
    <property type="project" value="InterPro"/>
</dbReference>